<name>A0A914W114_9BILA</name>
<evidence type="ECO:0000256" key="1">
    <source>
        <dbReference type="SAM" id="MobiDB-lite"/>
    </source>
</evidence>
<feature type="compositionally biased region" description="Basic and acidic residues" evidence="1">
    <location>
        <begin position="210"/>
        <end position="279"/>
    </location>
</feature>
<dbReference type="WBParaSite" id="PSAMB.scaffold2929size20519.g19648.t1">
    <property type="protein sequence ID" value="PSAMB.scaffold2929size20519.g19648.t1"/>
    <property type="gene ID" value="PSAMB.scaffold2929size20519.g19648"/>
</dbReference>
<feature type="region of interest" description="Disordered" evidence="1">
    <location>
        <begin position="91"/>
        <end position="340"/>
    </location>
</feature>
<proteinExistence type="predicted"/>
<dbReference type="Proteomes" id="UP000887566">
    <property type="component" value="Unplaced"/>
</dbReference>
<feature type="compositionally biased region" description="Low complexity" evidence="1">
    <location>
        <begin position="288"/>
        <end position="305"/>
    </location>
</feature>
<feature type="compositionally biased region" description="Basic and acidic residues" evidence="1">
    <location>
        <begin position="330"/>
        <end position="340"/>
    </location>
</feature>
<protein>
    <submittedName>
        <fullName evidence="4">Uncharacterized protein</fullName>
    </submittedName>
</protein>
<feature type="signal peptide" evidence="2">
    <location>
        <begin position="1"/>
        <end position="24"/>
    </location>
</feature>
<dbReference type="PANTHER" id="PTHR37456:SF6">
    <property type="entry name" value="COLLAGEN ALPHA-1(XXIII) CHAIN-LIKE ISOFORM X2"/>
    <property type="match status" value="1"/>
</dbReference>
<feature type="chain" id="PRO_5037103933" evidence="2">
    <location>
        <begin position="25"/>
        <end position="340"/>
    </location>
</feature>
<dbReference type="AlphaFoldDB" id="A0A914W114"/>
<evidence type="ECO:0000256" key="2">
    <source>
        <dbReference type="SAM" id="SignalP"/>
    </source>
</evidence>
<accession>A0A914W114</accession>
<evidence type="ECO:0000313" key="3">
    <source>
        <dbReference type="Proteomes" id="UP000887566"/>
    </source>
</evidence>
<feature type="compositionally biased region" description="Gly residues" evidence="1">
    <location>
        <begin position="101"/>
        <end position="113"/>
    </location>
</feature>
<evidence type="ECO:0000313" key="4">
    <source>
        <dbReference type="WBParaSite" id="PSAMB.scaffold2929size20519.g19648.t1"/>
    </source>
</evidence>
<organism evidence="3 4">
    <name type="scientific">Plectus sambesii</name>
    <dbReference type="NCBI Taxonomy" id="2011161"/>
    <lineage>
        <taxon>Eukaryota</taxon>
        <taxon>Metazoa</taxon>
        <taxon>Ecdysozoa</taxon>
        <taxon>Nematoda</taxon>
        <taxon>Chromadorea</taxon>
        <taxon>Plectida</taxon>
        <taxon>Plectina</taxon>
        <taxon>Plectoidea</taxon>
        <taxon>Plectidae</taxon>
        <taxon>Plectus</taxon>
    </lineage>
</organism>
<keyword evidence="2" id="KW-0732">Signal</keyword>
<feature type="compositionally biased region" description="Basic and acidic residues" evidence="1">
    <location>
        <begin position="179"/>
        <end position="195"/>
    </location>
</feature>
<sequence length="340" mass="36189">MGESAFLALTIAVFCVLATSTVNASGAPCCKAFAFDTNSLLRTSEASLDIAELNFRQLRQVVALLDDVKTLRVQQLHAFEAWRKLCTEQVLGPTGRPGSPGPGGDKGGKGSQGKWGDIGPHGEVGKPGVHGAPGFEGVRGSVGATGRVGRDGPPGPIIRIKGLAGEVGPPGPPSRKRGPPGEKGYEGPRGKHGDMGEFGPVGPPSFCCQRSEHPQKDDQKKDEDHKDNDGEKDDLKEWVEPERPHDDHKDHDKHPNHSGEEKEGRSNRKDNDGDWRGMAHDSVVSGESSIETPLTTTTSQTNGSNSRRKDKGDGSLLNNAPAPISSGTRSGDEGRRRARE</sequence>
<reference evidence="4" key="1">
    <citation type="submission" date="2022-11" db="UniProtKB">
        <authorList>
            <consortium name="WormBaseParasite"/>
        </authorList>
    </citation>
    <scope>IDENTIFICATION</scope>
</reference>
<keyword evidence="3" id="KW-1185">Reference proteome</keyword>
<dbReference type="PANTHER" id="PTHR37456">
    <property type="entry name" value="SI:CH211-266K2.1"/>
    <property type="match status" value="1"/>
</dbReference>
<dbReference type="InterPro" id="IPR050938">
    <property type="entry name" value="Collagen_Structural_Proteins"/>
</dbReference>